<dbReference type="GO" id="GO:0016020">
    <property type="term" value="C:membrane"/>
    <property type="evidence" value="ECO:0007669"/>
    <property type="project" value="UniProtKB-SubCell"/>
</dbReference>
<organism evidence="6 7">
    <name type="scientific">Cordyceps militaris</name>
    <name type="common">Caterpillar fungus</name>
    <name type="synonym">Clavaria militaris</name>
    <dbReference type="NCBI Taxonomy" id="73501"/>
    <lineage>
        <taxon>Eukaryota</taxon>
        <taxon>Fungi</taxon>
        <taxon>Dikarya</taxon>
        <taxon>Ascomycota</taxon>
        <taxon>Pezizomycotina</taxon>
        <taxon>Sordariomycetes</taxon>
        <taxon>Hypocreomycetidae</taxon>
        <taxon>Hypocreales</taxon>
        <taxon>Cordycipitaceae</taxon>
        <taxon>Cordyceps</taxon>
    </lineage>
</organism>
<dbReference type="VEuPathDB" id="FungiDB:CCM_03506"/>
<accession>A0A2H4SBK0</accession>
<feature type="transmembrane region" description="Helical" evidence="5">
    <location>
        <begin position="247"/>
        <end position="264"/>
    </location>
</feature>
<dbReference type="InterPro" id="IPR007568">
    <property type="entry name" value="RTA1"/>
</dbReference>
<evidence type="ECO:0000256" key="1">
    <source>
        <dbReference type="ARBA" id="ARBA00004141"/>
    </source>
</evidence>
<dbReference type="Pfam" id="PF04479">
    <property type="entry name" value="RTA1"/>
    <property type="match status" value="1"/>
</dbReference>
<evidence type="ECO:0000313" key="7">
    <source>
        <dbReference type="Proteomes" id="UP000323067"/>
    </source>
</evidence>
<evidence type="ECO:0000256" key="5">
    <source>
        <dbReference type="SAM" id="Phobius"/>
    </source>
</evidence>
<dbReference type="AlphaFoldDB" id="A0A2H4SBK0"/>
<dbReference type="OrthoDB" id="3358017at2759"/>
<evidence type="ECO:0000256" key="4">
    <source>
        <dbReference type="ARBA" id="ARBA00023136"/>
    </source>
</evidence>
<keyword evidence="2 5" id="KW-0812">Transmembrane</keyword>
<dbReference type="VEuPathDB" id="FungiDB:A9K55_005481"/>
<dbReference type="PANTHER" id="PTHR31465:SF27">
    <property type="entry name" value="DOMAIN PROTEIN, PUTATIVE (AFU_ORTHOLOGUE AFUA_3G01030)-RELATED"/>
    <property type="match status" value="1"/>
</dbReference>
<feature type="transmembrane region" description="Helical" evidence="5">
    <location>
        <begin position="209"/>
        <end position="227"/>
    </location>
</feature>
<name>A0A2H4SBK0_CORMI</name>
<dbReference type="PANTHER" id="PTHR31465">
    <property type="entry name" value="PROTEIN RTA1-RELATED"/>
    <property type="match status" value="1"/>
</dbReference>
<protein>
    <submittedName>
        <fullName evidence="6">RTM1 protein</fullName>
    </submittedName>
</protein>
<feature type="transmembrane region" description="Helical" evidence="5">
    <location>
        <begin position="94"/>
        <end position="114"/>
    </location>
</feature>
<gene>
    <name evidence="6" type="ORF">A9K55_005481</name>
</gene>
<comment type="subcellular location">
    <subcellularLocation>
        <location evidence="1">Membrane</location>
        <topology evidence="1">Multi-pass membrane protein</topology>
    </subcellularLocation>
</comment>
<evidence type="ECO:0000313" key="6">
    <source>
        <dbReference type="EMBL" id="ATY60489.1"/>
    </source>
</evidence>
<sequence>MSTTGLMDPVPGVEPTKGGLYLWRFLPNLGAAVLFLLLFLGSFLYLSWKMWRTKAWFCTVFLIGCFLEVVGYGVRAGARNHTGKVMPYVVQNMFLLVAPILFAASIYMVLGRIITSVNGAGHTPIKPSKITMTFVLGDVFSFVVQGGGAGLSVVQKPGLAQWAERIIIIGLCIQIAMFGLFCVLSVIFHRRIRASPTTKSASSASPWESGLHMLYGVSLLIMIRSIFRVIEYVQGQTGYALSHEWTLYIFDSLPMFVVTVLFAWRFPSRFRTKDQDAQSCTEINLGV</sequence>
<proteinExistence type="predicted"/>
<dbReference type="Proteomes" id="UP000323067">
    <property type="component" value="Chromosome vi"/>
</dbReference>
<feature type="transmembrane region" description="Helical" evidence="5">
    <location>
        <begin position="55"/>
        <end position="74"/>
    </location>
</feature>
<evidence type="ECO:0000256" key="2">
    <source>
        <dbReference type="ARBA" id="ARBA00022692"/>
    </source>
</evidence>
<feature type="transmembrane region" description="Helical" evidence="5">
    <location>
        <begin position="29"/>
        <end position="48"/>
    </location>
</feature>
<feature type="transmembrane region" description="Helical" evidence="5">
    <location>
        <begin position="134"/>
        <end position="154"/>
    </location>
</feature>
<feature type="transmembrane region" description="Helical" evidence="5">
    <location>
        <begin position="166"/>
        <end position="188"/>
    </location>
</feature>
<evidence type="ECO:0000256" key="3">
    <source>
        <dbReference type="ARBA" id="ARBA00022989"/>
    </source>
</evidence>
<dbReference type="EMBL" id="CP023323">
    <property type="protein sequence ID" value="ATY60489.1"/>
    <property type="molecule type" value="Genomic_DNA"/>
</dbReference>
<keyword evidence="4 5" id="KW-0472">Membrane</keyword>
<reference evidence="6 7" key="1">
    <citation type="journal article" date="2017" name="BMC Genomics">
        <title>Chromosome level assembly and secondary metabolite potential of the parasitic fungus Cordyceps militaris.</title>
        <authorList>
            <person name="Kramer G.J."/>
            <person name="Nodwell J.R."/>
        </authorList>
    </citation>
    <scope>NUCLEOTIDE SEQUENCE [LARGE SCALE GENOMIC DNA]</scope>
    <source>
        <strain evidence="6 7">ATCC 34164</strain>
    </source>
</reference>
<keyword evidence="3 5" id="KW-1133">Transmembrane helix</keyword>